<reference evidence="1" key="1">
    <citation type="submission" date="2018-05" db="EMBL/GenBank/DDBJ databases">
        <authorList>
            <person name="Lanie J.A."/>
            <person name="Ng W.-L."/>
            <person name="Kazmierczak K.M."/>
            <person name="Andrzejewski T.M."/>
            <person name="Davidsen T.M."/>
            <person name="Wayne K.J."/>
            <person name="Tettelin H."/>
            <person name="Glass J.I."/>
            <person name="Rusch D."/>
            <person name="Podicherti R."/>
            <person name="Tsui H.-C.T."/>
            <person name="Winkler M.E."/>
        </authorList>
    </citation>
    <scope>NUCLEOTIDE SEQUENCE</scope>
</reference>
<gene>
    <name evidence="1" type="ORF">METZ01_LOCUS426721</name>
</gene>
<protein>
    <submittedName>
        <fullName evidence="1">Uncharacterized protein</fullName>
    </submittedName>
</protein>
<dbReference type="AlphaFoldDB" id="A0A382XRV6"/>
<evidence type="ECO:0000313" key="1">
    <source>
        <dbReference type="EMBL" id="SVD73867.1"/>
    </source>
</evidence>
<feature type="non-terminal residue" evidence="1">
    <location>
        <position position="68"/>
    </location>
</feature>
<name>A0A382XRV6_9ZZZZ</name>
<sequence>MIHRRKWIIRLSFLFILTSAPVSQESNQKYTDFTSLTKRVYYFTKVEFITTEGEFNDAICTLIIPELN</sequence>
<proteinExistence type="predicted"/>
<dbReference type="EMBL" id="UINC01170031">
    <property type="protein sequence ID" value="SVD73867.1"/>
    <property type="molecule type" value="Genomic_DNA"/>
</dbReference>
<organism evidence="1">
    <name type="scientific">marine metagenome</name>
    <dbReference type="NCBI Taxonomy" id="408172"/>
    <lineage>
        <taxon>unclassified sequences</taxon>
        <taxon>metagenomes</taxon>
        <taxon>ecological metagenomes</taxon>
    </lineage>
</organism>
<accession>A0A382XRV6</accession>